<evidence type="ECO:0000256" key="1">
    <source>
        <dbReference type="ARBA" id="ARBA00022448"/>
    </source>
</evidence>
<dbReference type="InterPro" id="IPR003593">
    <property type="entry name" value="AAA+_ATPase"/>
</dbReference>
<keyword evidence="6" id="KW-1185">Reference proteome</keyword>
<dbReference type="CDD" id="cd03257">
    <property type="entry name" value="ABC_NikE_OppD_transporters"/>
    <property type="match status" value="1"/>
</dbReference>
<dbReference type="PANTHER" id="PTHR43067">
    <property type="entry name" value="OLIGOPEPTIDE/DIPEPTIDE ABC TRANSPORTER, ATPASE SUBUNIT"/>
    <property type="match status" value="1"/>
</dbReference>
<evidence type="ECO:0000259" key="4">
    <source>
        <dbReference type="PROSITE" id="PS50893"/>
    </source>
</evidence>
<accession>A0ABD4Z7X4</accession>
<dbReference type="EMBL" id="JASNVW010000008">
    <property type="protein sequence ID" value="MDK6029452.1"/>
    <property type="molecule type" value="Genomic_DNA"/>
</dbReference>
<dbReference type="FunFam" id="3.40.50.300:FF:000016">
    <property type="entry name" value="Oligopeptide ABC transporter ATP-binding component"/>
    <property type="match status" value="1"/>
</dbReference>
<dbReference type="SUPFAM" id="SSF52540">
    <property type="entry name" value="P-loop containing nucleoside triphosphate hydrolases"/>
    <property type="match status" value="1"/>
</dbReference>
<dbReference type="Pfam" id="PF08352">
    <property type="entry name" value="oligo_HPY"/>
    <property type="match status" value="1"/>
</dbReference>
<evidence type="ECO:0000256" key="2">
    <source>
        <dbReference type="ARBA" id="ARBA00022741"/>
    </source>
</evidence>
<keyword evidence="3 5" id="KW-0067">ATP-binding</keyword>
<dbReference type="PANTHER" id="PTHR43067:SF3">
    <property type="entry name" value="MALTOSE ABC TRANSPORTER, ATP-BINDING PROTEIN"/>
    <property type="match status" value="1"/>
</dbReference>
<sequence>MSTPILEVKNLSVYYNNVKVVSNVDIKIFNGEVYAIVGESGCGKTTTANAILRILPETARIDSNSSIFYSKDKKMIDILKIPEKEFSQEIRWREISMVFQGALNSLNPTIKIKDHFIETASAHGIKDKKIVLERARKLLESVKLDPDRVLNLYPIEMSGGMKQRTLIALALLLNPKLVILDEPTTALDVLIQREILLLLKELKEKMNLTYILITHDISLVADIADRVGIMYAGRIVEEGNVYDIFYNPLHPYTIGLLKSVPRLNEFKENIETIPGNPPDFRRLPHGCKFHPRCPLAMDICRREEPPLMEFRNGHFVRCWLYAKR</sequence>
<dbReference type="InterPro" id="IPR003439">
    <property type="entry name" value="ABC_transporter-like_ATP-bd"/>
</dbReference>
<comment type="caution">
    <text evidence="5">The sequence shown here is derived from an EMBL/GenBank/DDBJ whole genome shotgun (WGS) entry which is preliminary data.</text>
</comment>
<dbReference type="PROSITE" id="PS50893">
    <property type="entry name" value="ABC_TRANSPORTER_2"/>
    <property type="match status" value="1"/>
</dbReference>
<dbReference type="Proteomes" id="UP001529235">
    <property type="component" value="Unassembled WGS sequence"/>
</dbReference>
<dbReference type="AlphaFoldDB" id="A0ABD4Z7X4"/>
<dbReference type="InterPro" id="IPR013563">
    <property type="entry name" value="Oligopep_ABC_C"/>
</dbReference>
<organism evidence="5 6">
    <name type="scientific">Ignisphaera cupida</name>
    <dbReference type="NCBI Taxonomy" id="3050454"/>
    <lineage>
        <taxon>Archaea</taxon>
        <taxon>Thermoproteota</taxon>
        <taxon>Thermoprotei</taxon>
        <taxon>Desulfurococcales</taxon>
        <taxon>Desulfurococcaceae</taxon>
        <taxon>Ignisphaera</taxon>
    </lineage>
</organism>
<keyword evidence="1" id="KW-0813">Transport</keyword>
<protein>
    <submittedName>
        <fullName evidence="5">ABC transporter ATP-binding protein</fullName>
    </submittedName>
</protein>
<dbReference type="Gene3D" id="3.40.50.300">
    <property type="entry name" value="P-loop containing nucleotide triphosphate hydrolases"/>
    <property type="match status" value="1"/>
</dbReference>
<proteinExistence type="predicted"/>
<dbReference type="InterPro" id="IPR027417">
    <property type="entry name" value="P-loop_NTPase"/>
</dbReference>
<reference evidence="5 6" key="1">
    <citation type="submission" date="2023-05" db="EMBL/GenBank/DDBJ databases">
        <title>A new hyperthermophilic archaea 'Ignisphaera cupida' sp. nov. and description of the family 'Ignisphaeraceae' fam. nov.</title>
        <authorList>
            <person name="Podosokorskaya O.A."/>
            <person name="Elcheninov A.G."/>
            <person name="Klukina A."/>
            <person name="Merkel A.Y."/>
        </authorList>
    </citation>
    <scope>NUCLEOTIDE SEQUENCE [LARGE SCALE GENOMIC DNA]</scope>
    <source>
        <strain evidence="5 6">4213-co</strain>
    </source>
</reference>
<name>A0ABD4Z7X4_9CREN</name>
<feature type="domain" description="ABC transporter" evidence="4">
    <location>
        <begin position="6"/>
        <end position="257"/>
    </location>
</feature>
<dbReference type="RefSeq" id="WP_285274436.1">
    <property type="nucleotide sequence ID" value="NZ_JASNVW010000008.1"/>
</dbReference>
<keyword evidence="2" id="KW-0547">Nucleotide-binding</keyword>
<dbReference type="SMART" id="SM00382">
    <property type="entry name" value="AAA"/>
    <property type="match status" value="1"/>
</dbReference>
<dbReference type="Pfam" id="PF00005">
    <property type="entry name" value="ABC_tran"/>
    <property type="match status" value="1"/>
</dbReference>
<evidence type="ECO:0000313" key="5">
    <source>
        <dbReference type="EMBL" id="MDK6029452.1"/>
    </source>
</evidence>
<evidence type="ECO:0000313" key="6">
    <source>
        <dbReference type="Proteomes" id="UP001529235"/>
    </source>
</evidence>
<dbReference type="GO" id="GO:0005524">
    <property type="term" value="F:ATP binding"/>
    <property type="evidence" value="ECO:0007669"/>
    <property type="project" value="UniProtKB-KW"/>
</dbReference>
<gene>
    <name evidence="5" type="ORF">QPL79_08755</name>
</gene>
<dbReference type="NCBIfam" id="TIGR01727">
    <property type="entry name" value="oligo_HPY"/>
    <property type="match status" value="1"/>
</dbReference>
<evidence type="ECO:0000256" key="3">
    <source>
        <dbReference type="ARBA" id="ARBA00022840"/>
    </source>
</evidence>